<keyword evidence="1" id="KW-0175">Coiled coil</keyword>
<feature type="coiled-coil region" evidence="1">
    <location>
        <begin position="111"/>
        <end position="138"/>
    </location>
</feature>
<feature type="region of interest" description="Disordered" evidence="2">
    <location>
        <begin position="397"/>
        <end position="427"/>
    </location>
</feature>
<sequence>MAASENIVDRILAVAAERDVFVQKIVATQQASDTLKTLNREITDVTLRLGDAGAKLAKLEDALTEQLVAYKRLSKKGGGMRRLFRSSKDDQAIQLQLMADEIAIGEVGVERGKAEQAKQQLEARLAGAKKERDGLKSAHDDYIQAMNGVEALYGKIFDGPTPDLPEEDALEARVKDAEKKRDALTNRVGNISKTINNLYMAKMRIRFGMDACKTGLQESEKELKAGNGIVASPIKGVVDGAVQVANAEFAKYHQMWWVYKSVGEAKDLVASCNESGDEVSGAVPFNQPFVAGGDAVAVDYDTHKELSSSYKTLPHIKHDEIVQTKAALEQVQAHLDGEIERAEERRRKMTESGGDGAADGLDNERAALDAAVDAARKRLTDYRSHICSVAIAKSKEGTKLDGPGLAAAAGAPAAEVAAAGEKAPSAP</sequence>
<accession>A0ABP0C656</accession>
<dbReference type="EMBL" id="CAWUHB010000039">
    <property type="protein sequence ID" value="CAK7227482.1"/>
    <property type="molecule type" value="Genomic_DNA"/>
</dbReference>
<evidence type="ECO:0000256" key="2">
    <source>
        <dbReference type="SAM" id="MobiDB-lite"/>
    </source>
</evidence>
<evidence type="ECO:0000256" key="1">
    <source>
        <dbReference type="SAM" id="Coils"/>
    </source>
</evidence>
<comment type="caution">
    <text evidence="3">The sequence shown here is derived from an EMBL/GenBank/DDBJ whole genome shotgun (WGS) entry which is preliminary data.</text>
</comment>
<feature type="coiled-coil region" evidence="1">
    <location>
        <begin position="167"/>
        <end position="194"/>
    </location>
</feature>
<gene>
    <name evidence="3" type="ORF">SCUCBS95973_006559</name>
</gene>
<feature type="compositionally biased region" description="Low complexity" evidence="2">
    <location>
        <begin position="402"/>
        <end position="427"/>
    </location>
</feature>
<proteinExistence type="predicted"/>
<reference evidence="3 4" key="1">
    <citation type="submission" date="2024-01" db="EMBL/GenBank/DDBJ databases">
        <authorList>
            <person name="Allen C."/>
            <person name="Tagirdzhanova G."/>
        </authorList>
    </citation>
    <scope>NUCLEOTIDE SEQUENCE [LARGE SCALE GENOMIC DNA]</scope>
</reference>
<feature type="coiled-coil region" evidence="1">
    <location>
        <begin position="325"/>
        <end position="378"/>
    </location>
</feature>
<protein>
    <submittedName>
        <fullName evidence="3">Uncharacterized protein</fullName>
    </submittedName>
</protein>
<organism evidence="3 4">
    <name type="scientific">Sporothrix curviconia</name>
    <dbReference type="NCBI Taxonomy" id="1260050"/>
    <lineage>
        <taxon>Eukaryota</taxon>
        <taxon>Fungi</taxon>
        <taxon>Dikarya</taxon>
        <taxon>Ascomycota</taxon>
        <taxon>Pezizomycotina</taxon>
        <taxon>Sordariomycetes</taxon>
        <taxon>Sordariomycetidae</taxon>
        <taxon>Ophiostomatales</taxon>
        <taxon>Ophiostomataceae</taxon>
        <taxon>Sporothrix</taxon>
    </lineage>
</organism>
<name>A0ABP0C656_9PEZI</name>
<evidence type="ECO:0000313" key="3">
    <source>
        <dbReference type="EMBL" id="CAK7227482.1"/>
    </source>
</evidence>
<keyword evidence="4" id="KW-1185">Reference proteome</keyword>
<evidence type="ECO:0000313" key="4">
    <source>
        <dbReference type="Proteomes" id="UP001642405"/>
    </source>
</evidence>
<dbReference type="Proteomes" id="UP001642405">
    <property type="component" value="Unassembled WGS sequence"/>
</dbReference>